<reference evidence="3 4" key="1">
    <citation type="submission" date="2020-10" db="EMBL/GenBank/DDBJ databases">
        <title>The Coptis chinensis genome and diversification of protoberbering-type alkaloids.</title>
        <authorList>
            <person name="Wang B."/>
            <person name="Shu S."/>
            <person name="Song C."/>
            <person name="Liu Y."/>
        </authorList>
    </citation>
    <scope>NUCLEOTIDE SEQUENCE [LARGE SCALE GENOMIC DNA]</scope>
    <source>
        <strain evidence="3">HL-2020</strain>
        <tissue evidence="3">Leaf</tissue>
    </source>
</reference>
<accession>A0A835LGW1</accession>
<gene>
    <name evidence="3" type="ORF">IFM89_011610</name>
</gene>
<dbReference type="Proteomes" id="UP000631114">
    <property type="component" value="Unassembled WGS sequence"/>
</dbReference>
<dbReference type="GO" id="GO:0006952">
    <property type="term" value="P:defense response"/>
    <property type="evidence" value="ECO:0007669"/>
    <property type="project" value="InterPro"/>
</dbReference>
<comment type="similarity">
    <text evidence="1">Belongs to the MLP family.</text>
</comment>
<feature type="domain" description="Bet v I/Major latex protein" evidence="2">
    <location>
        <begin position="2"/>
        <end position="138"/>
    </location>
</feature>
<dbReference type="InterPro" id="IPR000916">
    <property type="entry name" value="Bet_v_I/MLP"/>
</dbReference>
<dbReference type="SUPFAM" id="SSF55961">
    <property type="entry name" value="Bet v1-like"/>
    <property type="match status" value="1"/>
</dbReference>
<evidence type="ECO:0000256" key="1">
    <source>
        <dbReference type="ARBA" id="ARBA00038242"/>
    </source>
</evidence>
<keyword evidence="4" id="KW-1185">Reference proteome</keyword>
<dbReference type="Gene3D" id="3.30.530.20">
    <property type="match status" value="1"/>
</dbReference>
<dbReference type="InterPro" id="IPR052006">
    <property type="entry name" value="MLP-like"/>
</dbReference>
<dbReference type="AlphaFoldDB" id="A0A835LGW1"/>
<dbReference type="Pfam" id="PF00407">
    <property type="entry name" value="Bet_v_1"/>
    <property type="match status" value="1"/>
</dbReference>
<proteinExistence type="inferred from homology"/>
<dbReference type="PANTHER" id="PTHR31338">
    <property type="entry name" value="POLYKETIDE CYCLASE/DEHYDRASE AND LIPID TRANSPORT SUPERFAMILY PROTEIN"/>
    <property type="match status" value="1"/>
</dbReference>
<dbReference type="SMART" id="SM01037">
    <property type="entry name" value="Bet_v_1"/>
    <property type="match status" value="1"/>
</dbReference>
<evidence type="ECO:0000259" key="2">
    <source>
        <dbReference type="SMART" id="SM01037"/>
    </source>
</evidence>
<evidence type="ECO:0000313" key="3">
    <source>
        <dbReference type="EMBL" id="KAF9592027.1"/>
    </source>
</evidence>
<dbReference type="EMBL" id="JADFTS010000008">
    <property type="protein sequence ID" value="KAF9592027.1"/>
    <property type="molecule type" value="Genomic_DNA"/>
</dbReference>
<protein>
    <recommendedName>
        <fullName evidence="2">Bet v I/Major latex protein domain-containing protein</fullName>
    </recommendedName>
</protein>
<comment type="caution">
    <text evidence="3">The sequence shown here is derived from an EMBL/GenBank/DDBJ whole genome shotgun (WGS) entry which is preliminary data.</text>
</comment>
<organism evidence="3 4">
    <name type="scientific">Coptis chinensis</name>
    <dbReference type="NCBI Taxonomy" id="261450"/>
    <lineage>
        <taxon>Eukaryota</taxon>
        <taxon>Viridiplantae</taxon>
        <taxon>Streptophyta</taxon>
        <taxon>Embryophyta</taxon>
        <taxon>Tracheophyta</taxon>
        <taxon>Spermatophyta</taxon>
        <taxon>Magnoliopsida</taxon>
        <taxon>Ranunculales</taxon>
        <taxon>Ranunculaceae</taxon>
        <taxon>Coptidoideae</taxon>
        <taxon>Coptis</taxon>
    </lineage>
</organism>
<sequence length="138" mass="16074">MAGVCQAEVETEVKCNPHKFYETMKYSLHHSLPFSLKDLLMHKYLKEMERVRAPLGFGNIFFQDDKNMIIVLSVEEGDIHNHYKHFTVTISVKPKGEGSLVKWAVVSEKHNDEVPDPHHYLEFYCKLNEKVDAYVHKA</sequence>
<dbReference type="OrthoDB" id="1072116at2759"/>
<dbReference type="PANTHER" id="PTHR31338:SF16">
    <property type="entry name" value="POLYKETIDE CYCLASE_DEHYDRASE AND LIPID TRANSPORT SUPERFAMILY PROTEIN"/>
    <property type="match status" value="1"/>
</dbReference>
<name>A0A835LGW1_9MAGN</name>
<evidence type="ECO:0000313" key="4">
    <source>
        <dbReference type="Proteomes" id="UP000631114"/>
    </source>
</evidence>
<dbReference type="InterPro" id="IPR023393">
    <property type="entry name" value="START-like_dom_sf"/>
</dbReference>